<name>A0A2M9QAM9_9BACI</name>
<sequence>MEVIDSRLKRNISVINKKLLEFNNVQRGKLNGEQLNLSKRDDLTYQIAVELITWITNTDELLKINFDSYRVEKSKNKKTKGEILGIRHAFNLFKHDMAILSLEEKKYSPHVKTEAIDCVWINTVWLDIKDIHFEAKYKSARTAYVRNLQGKTLYETFNSVVDFLNRQYGKVITKK</sequence>
<dbReference type="RefSeq" id="WP_100542074.1">
    <property type="nucleotide sequence ID" value="NZ_PHQY01000321.1"/>
</dbReference>
<reference evidence="1 2" key="1">
    <citation type="submission" date="2017-11" db="EMBL/GenBank/DDBJ databases">
        <title>Bacterial isolate from king chilli rhizosphere.</title>
        <authorList>
            <person name="Takhelmayum P."/>
            <person name="Sarangthem I."/>
        </authorList>
    </citation>
    <scope>NUCLEOTIDE SEQUENCE [LARGE SCALE GENOMIC DNA]</scope>
    <source>
        <strain evidence="2">t26</strain>
    </source>
</reference>
<comment type="caution">
    <text evidence="1">The sequence shown here is derived from an EMBL/GenBank/DDBJ whole genome shotgun (WGS) entry which is preliminary data.</text>
</comment>
<proteinExistence type="predicted"/>
<accession>A0A2M9QAM9</accession>
<organism evidence="1 2">
    <name type="scientific">Lysinibacillus xylanilyticus</name>
    <dbReference type="NCBI Taxonomy" id="582475"/>
    <lineage>
        <taxon>Bacteria</taxon>
        <taxon>Bacillati</taxon>
        <taxon>Bacillota</taxon>
        <taxon>Bacilli</taxon>
        <taxon>Bacillales</taxon>
        <taxon>Bacillaceae</taxon>
        <taxon>Lysinibacillus</taxon>
    </lineage>
</organism>
<dbReference type="AlphaFoldDB" id="A0A2M9QAM9"/>
<gene>
    <name evidence="1" type="ORF">CWD94_03655</name>
</gene>
<evidence type="ECO:0000313" key="2">
    <source>
        <dbReference type="Proteomes" id="UP000232101"/>
    </source>
</evidence>
<dbReference type="Proteomes" id="UP000232101">
    <property type="component" value="Unassembled WGS sequence"/>
</dbReference>
<dbReference type="EMBL" id="PHQY01000321">
    <property type="protein sequence ID" value="PJO45133.1"/>
    <property type="molecule type" value="Genomic_DNA"/>
</dbReference>
<protein>
    <submittedName>
        <fullName evidence="1">Uncharacterized protein</fullName>
    </submittedName>
</protein>
<evidence type="ECO:0000313" key="1">
    <source>
        <dbReference type="EMBL" id="PJO45133.1"/>
    </source>
</evidence>